<dbReference type="SUPFAM" id="SSF103473">
    <property type="entry name" value="MFS general substrate transporter"/>
    <property type="match status" value="1"/>
</dbReference>
<dbReference type="PANTHER" id="PTHR11360:SF284">
    <property type="entry name" value="EG:103B4.3 PROTEIN-RELATED"/>
    <property type="match status" value="1"/>
</dbReference>
<feature type="transmembrane region" description="Helical" evidence="4">
    <location>
        <begin position="135"/>
        <end position="155"/>
    </location>
</feature>
<evidence type="ECO:0000259" key="5">
    <source>
        <dbReference type="PROSITE" id="PS50850"/>
    </source>
</evidence>
<evidence type="ECO:0000256" key="2">
    <source>
        <dbReference type="ARBA" id="ARBA00006727"/>
    </source>
</evidence>
<dbReference type="EMBL" id="MCGT01000016">
    <property type="protein sequence ID" value="ORX53258.1"/>
    <property type="molecule type" value="Genomic_DNA"/>
</dbReference>
<comment type="caution">
    <text evidence="6">The sequence shown here is derived from an EMBL/GenBank/DDBJ whole genome shotgun (WGS) entry which is preliminary data.</text>
</comment>
<dbReference type="InterPro" id="IPR050327">
    <property type="entry name" value="Proton-linked_MCT"/>
</dbReference>
<dbReference type="STRING" id="101127.A0A1X2GGQ9"/>
<dbReference type="Proteomes" id="UP000242146">
    <property type="component" value="Unassembled WGS sequence"/>
</dbReference>
<feature type="transmembrane region" description="Helical" evidence="4">
    <location>
        <begin position="64"/>
        <end position="88"/>
    </location>
</feature>
<comment type="similarity">
    <text evidence="2">Belongs to the major facilitator superfamily. Monocarboxylate porter (TC 2.A.1.13) family.</text>
</comment>
<feature type="transmembrane region" description="Helical" evidence="4">
    <location>
        <begin position="361"/>
        <end position="383"/>
    </location>
</feature>
<feature type="transmembrane region" description="Helical" evidence="4">
    <location>
        <begin position="307"/>
        <end position="324"/>
    </location>
</feature>
<feature type="transmembrane region" description="Helical" evidence="4">
    <location>
        <begin position="336"/>
        <end position="355"/>
    </location>
</feature>
<dbReference type="PANTHER" id="PTHR11360">
    <property type="entry name" value="MONOCARBOXYLATE TRANSPORTER"/>
    <property type="match status" value="1"/>
</dbReference>
<dbReference type="Pfam" id="PF07690">
    <property type="entry name" value="MFS_1"/>
    <property type="match status" value="1"/>
</dbReference>
<feature type="transmembrane region" description="Helical" evidence="4">
    <location>
        <begin position="108"/>
        <end position="128"/>
    </location>
</feature>
<feature type="transmembrane region" description="Helical" evidence="4">
    <location>
        <begin position="224"/>
        <end position="244"/>
    </location>
</feature>
<dbReference type="Gene3D" id="1.20.1250.20">
    <property type="entry name" value="MFS general substrate transporter like domains"/>
    <property type="match status" value="2"/>
</dbReference>
<dbReference type="InterPro" id="IPR036259">
    <property type="entry name" value="MFS_trans_sf"/>
</dbReference>
<evidence type="ECO:0000256" key="1">
    <source>
        <dbReference type="ARBA" id="ARBA00004141"/>
    </source>
</evidence>
<name>A0A1X2GGQ9_9FUNG</name>
<protein>
    <submittedName>
        <fullName evidence="6">MFS general substrate transporter</fullName>
    </submittedName>
</protein>
<comment type="subcellular location">
    <subcellularLocation>
        <location evidence="1">Membrane</location>
        <topology evidence="1">Multi-pass membrane protein</topology>
    </subcellularLocation>
</comment>
<dbReference type="CDD" id="cd17352">
    <property type="entry name" value="MFS_MCT_SLC16"/>
    <property type="match status" value="1"/>
</dbReference>
<dbReference type="InterPro" id="IPR020846">
    <property type="entry name" value="MFS_dom"/>
</dbReference>
<feature type="compositionally biased region" description="Polar residues" evidence="3">
    <location>
        <begin position="1"/>
        <end position="10"/>
    </location>
</feature>
<organism evidence="6 7">
    <name type="scientific">Hesseltinella vesiculosa</name>
    <dbReference type="NCBI Taxonomy" id="101127"/>
    <lineage>
        <taxon>Eukaryota</taxon>
        <taxon>Fungi</taxon>
        <taxon>Fungi incertae sedis</taxon>
        <taxon>Mucoromycota</taxon>
        <taxon>Mucoromycotina</taxon>
        <taxon>Mucoromycetes</taxon>
        <taxon>Mucorales</taxon>
        <taxon>Cunninghamellaceae</taxon>
        <taxon>Hesseltinella</taxon>
    </lineage>
</organism>
<feature type="transmembrane region" description="Helical" evidence="4">
    <location>
        <begin position="395"/>
        <end position="413"/>
    </location>
</feature>
<evidence type="ECO:0000256" key="4">
    <source>
        <dbReference type="SAM" id="Phobius"/>
    </source>
</evidence>
<proteinExistence type="inferred from homology"/>
<feature type="transmembrane region" description="Helical" evidence="4">
    <location>
        <begin position="192"/>
        <end position="212"/>
    </location>
</feature>
<keyword evidence="7" id="KW-1185">Reference proteome</keyword>
<dbReference type="GO" id="GO:0016020">
    <property type="term" value="C:membrane"/>
    <property type="evidence" value="ECO:0007669"/>
    <property type="project" value="UniProtKB-SubCell"/>
</dbReference>
<evidence type="ECO:0000313" key="6">
    <source>
        <dbReference type="EMBL" id="ORX53258.1"/>
    </source>
</evidence>
<evidence type="ECO:0000313" key="7">
    <source>
        <dbReference type="Proteomes" id="UP000242146"/>
    </source>
</evidence>
<feature type="transmembrane region" description="Helical" evidence="4">
    <location>
        <begin position="161"/>
        <end position="180"/>
    </location>
</feature>
<keyword evidence="4" id="KW-0472">Membrane</keyword>
<keyword evidence="4" id="KW-1133">Transmembrane helix</keyword>
<dbReference type="InterPro" id="IPR011701">
    <property type="entry name" value="MFS"/>
</dbReference>
<keyword evidence="4" id="KW-0812">Transmembrane</keyword>
<dbReference type="GO" id="GO:0022857">
    <property type="term" value="F:transmembrane transporter activity"/>
    <property type="evidence" value="ECO:0007669"/>
    <property type="project" value="InterPro"/>
</dbReference>
<feature type="domain" description="Major facilitator superfamily (MFS) profile" evidence="5">
    <location>
        <begin position="270"/>
        <end position="458"/>
    </location>
</feature>
<feature type="transmembrane region" description="Helical" evidence="4">
    <location>
        <begin position="265"/>
        <end position="287"/>
    </location>
</feature>
<sequence length="458" mass="50190">MSEIQSQSPGTPLKVDPETKLDHTPTPPIPSPVSMKDQEDEVHSTGKEIPEKPIEVEEFQEMPFGWVIVIGATLVQITSYGTITSWGVMQNYFEKYYFGQDKQLDLSFVGTISLIFIYGSAPISQLLISWLGIRTSMMIGSACVSLGLITAGWAFEIWHLYLSQGILFGLGASIMYFCIMNVVPAWFRKHQGLALGIVAAGSGIGGLAIPFIMTPINDSLGPGWTYRILGLICLACDIVAVMIVKPRAPVPHQRKKFSDIVQLDVLKNINMVLFSLGSMMSLLGYFIPYFFLPSYATSKGLSDQQGSAMIAVSSACNFIGRIIAGMVADRFGAVNTNVIFTLMGSLSSFLIWTFAETYGSLMAYSAIFGLFCGSYFSLLSPILTKIVGLEKYPTALSVLLISNIVSVFGPNIATAIENNVNSPRYFSYKMFAGVTYLLGAMILFILKIRLNKHIFSKV</sequence>
<feature type="transmembrane region" description="Helical" evidence="4">
    <location>
        <begin position="425"/>
        <end position="446"/>
    </location>
</feature>
<gene>
    <name evidence="6" type="ORF">DM01DRAFT_1323050</name>
</gene>
<evidence type="ECO:0000256" key="3">
    <source>
        <dbReference type="SAM" id="MobiDB-lite"/>
    </source>
</evidence>
<feature type="region of interest" description="Disordered" evidence="3">
    <location>
        <begin position="1"/>
        <end position="47"/>
    </location>
</feature>
<dbReference type="OrthoDB" id="6499973at2759"/>
<dbReference type="AlphaFoldDB" id="A0A1X2GGQ9"/>
<reference evidence="6 7" key="1">
    <citation type="submission" date="2016-07" db="EMBL/GenBank/DDBJ databases">
        <title>Pervasive Adenine N6-methylation of Active Genes in Fungi.</title>
        <authorList>
            <consortium name="DOE Joint Genome Institute"/>
            <person name="Mondo S.J."/>
            <person name="Dannebaum R.O."/>
            <person name="Kuo R.C."/>
            <person name="Labutti K."/>
            <person name="Haridas S."/>
            <person name="Kuo A."/>
            <person name="Salamov A."/>
            <person name="Ahrendt S.R."/>
            <person name="Lipzen A."/>
            <person name="Sullivan W."/>
            <person name="Andreopoulos W.B."/>
            <person name="Clum A."/>
            <person name="Lindquist E."/>
            <person name="Daum C."/>
            <person name="Ramamoorthy G.K."/>
            <person name="Gryganskyi A."/>
            <person name="Culley D."/>
            <person name="Magnuson J.K."/>
            <person name="James T.Y."/>
            <person name="O'Malley M.A."/>
            <person name="Stajich J.E."/>
            <person name="Spatafora J.W."/>
            <person name="Visel A."/>
            <person name="Grigoriev I.V."/>
        </authorList>
    </citation>
    <scope>NUCLEOTIDE SEQUENCE [LARGE SCALE GENOMIC DNA]</scope>
    <source>
        <strain evidence="6 7">NRRL 3301</strain>
    </source>
</reference>
<dbReference type="PROSITE" id="PS50850">
    <property type="entry name" value="MFS"/>
    <property type="match status" value="1"/>
</dbReference>
<accession>A0A1X2GGQ9</accession>